<name>A0A6S6LWR2_9BACT</name>
<evidence type="ECO:0000313" key="1">
    <source>
        <dbReference type="EMBL" id="BCG46477.1"/>
    </source>
</evidence>
<dbReference type="KEGG" id="gbn:GEOBRER4_12270"/>
<reference evidence="1 2" key="1">
    <citation type="submission" date="2020-06" db="EMBL/GenBank/DDBJ databases">
        <title>Interaction of electrochemicaly active bacteria, Geobacter bremensis R4 on different carbon anode.</title>
        <authorList>
            <person name="Meng L."/>
            <person name="Yoshida N."/>
        </authorList>
    </citation>
    <scope>NUCLEOTIDE SEQUENCE [LARGE SCALE GENOMIC DNA]</scope>
    <source>
        <strain evidence="1 2">R4</strain>
    </source>
</reference>
<dbReference type="AlphaFoldDB" id="A0A6S6LWR2"/>
<proteinExistence type="predicted"/>
<organism evidence="1 2">
    <name type="scientific">Citrifermentans bremense</name>
    <dbReference type="NCBI Taxonomy" id="60035"/>
    <lineage>
        <taxon>Bacteria</taxon>
        <taxon>Pseudomonadati</taxon>
        <taxon>Thermodesulfobacteriota</taxon>
        <taxon>Desulfuromonadia</taxon>
        <taxon>Geobacterales</taxon>
        <taxon>Geobacteraceae</taxon>
        <taxon>Citrifermentans</taxon>
    </lineage>
</organism>
<keyword evidence="2" id="KW-1185">Reference proteome</keyword>
<dbReference type="EMBL" id="AP023213">
    <property type="protein sequence ID" value="BCG46477.1"/>
    <property type="molecule type" value="Genomic_DNA"/>
</dbReference>
<protein>
    <submittedName>
        <fullName evidence="1">Uncharacterized protein</fullName>
    </submittedName>
</protein>
<sequence>MTKCPECEGKKVVACAKCDGKGNKYFVPVLDIWEYDCDCYGSGVVTCSVCNGLGYVTHNEMVLPHSPRVDLSYLSH</sequence>
<dbReference type="SUPFAM" id="SSF57938">
    <property type="entry name" value="DnaJ/Hsp40 cysteine-rich domain"/>
    <property type="match status" value="1"/>
</dbReference>
<evidence type="ECO:0000313" key="2">
    <source>
        <dbReference type="Proteomes" id="UP000515472"/>
    </source>
</evidence>
<accession>A0A6S6LWR2</accession>
<dbReference type="InterPro" id="IPR036410">
    <property type="entry name" value="HSP_DnaJ_Cys-rich_dom_sf"/>
</dbReference>
<dbReference type="Proteomes" id="UP000515472">
    <property type="component" value="Chromosome"/>
</dbReference>
<gene>
    <name evidence="1" type="ORF">GEOBRER4_n1274</name>
</gene>